<dbReference type="PANTHER" id="PTHR12835:SF5">
    <property type="entry name" value="BIOTIN--PROTEIN LIGASE"/>
    <property type="match status" value="1"/>
</dbReference>
<dbReference type="AlphaFoldDB" id="A0A3B0ZGM8"/>
<dbReference type="Pfam" id="PF02237">
    <property type="entry name" value="BPL_C"/>
    <property type="match status" value="1"/>
</dbReference>
<dbReference type="Pfam" id="PF08279">
    <property type="entry name" value="HTH_11"/>
    <property type="match status" value="1"/>
</dbReference>
<dbReference type="EMBL" id="UOFO01000073">
    <property type="protein sequence ID" value="VAW85449.1"/>
    <property type="molecule type" value="Genomic_DNA"/>
</dbReference>
<dbReference type="Gene3D" id="2.30.30.100">
    <property type="match status" value="1"/>
</dbReference>
<dbReference type="PANTHER" id="PTHR12835">
    <property type="entry name" value="BIOTIN PROTEIN LIGASE"/>
    <property type="match status" value="1"/>
</dbReference>
<dbReference type="InterPro" id="IPR003142">
    <property type="entry name" value="BPL_C"/>
</dbReference>
<organism evidence="5">
    <name type="scientific">hydrothermal vent metagenome</name>
    <dbReference type="NCBI Taxonomy" id="652676"/>
    <lineage>
        <taxon>unclassified sequences</taxon>
        <taxon>metagenomes</taxon>
        <taxon>ecological metagenomes</taxon>
    </lineage>
</organism>
<keyword evidence="1 5" id="KW-0436">Ligase</keyword>
<evidence type="ECO:0000313" key="5">
    <source>
        <dbReference type="EMBL" id="VAW85449.1"/>
    </source>
</evidence>
<proteinExistence type="inferred from homology"/>
<dbReference type="InterPro" id="IPR004408">
    <property type="entry name" value="Biotin_CoA_COase_ligase"/>
</dbReference>
<dbReference type="Pfam" id="PF03099">
    <property type="entry name" value="BPL_LplA_LipB"/>
    <property type="match status" value="1"/>
</dbReference>
<evidence type="ECO:0000256" key="2">
    <source>
        <dbReference type="ARBA" id="ARBA00022741"/>
    </source>
</evidence>
<protein>
    <submittedName>
        <fullName evidence="5">Biotin operon repressor / Biotin--protein ligase</fullName>
        <ecNumber evidence="5">6.3.4.9</ecNumber>
    </submittedName>
</protein>
<dbReference type="InterPro" id="IPR030855">
    <property type="entry name" value="Bifunct_BirA"/>
</dbReference>
<evidence type="ECO:0000259" key="4">
    <source>
        <dbReference type="PROSITE" id="PS51733"/>
    </source>
</evidence>
<dbReference type="InterPro" id="IPR008988">
    <property type="entry name" value="Transcriptional_repressor_C"/>
</dbReference>
<dbReference type="NCBIfam" id="TIGR00121">
    <property type="entry name" value="birA_ligase"/>
    <property type="match status" value="1"/>
</dbReference>
<accession>A0A3B0ZGM8</accession>
<feature type="domain" description="BPL/LPL catalytic" evidence="4">
    <location>
        <begin position="95"/>
        <end position="276"/>
    </location>
</feature>
<dbReference type="Gene3D" id="1.10.10.10">
    <property type="entry name" value="Winged helix-like DNA-binding domain superfamily/Winged helix DNA-binding domain"/>
    <property type="match status" value="1"/>
</dbReference>
<evidence type="ECO:0000256" key="1">
    <source>
        <dbReference type="ARBA" id="ARBA00022598"/>
    </source>
</evidence>
<dbReference type="SUPFAM" id="SSF46785">
    <property type="entry name" value="Winged helix' DNA-binding domain"/>
    <property type="match status" value="1"/>
</dbReference>
<dbReference type="CDD" id="cd16442">
    <property type="entry name" value="BPL"/>
    <property type="match status" value="1"/>
</dbReference>
<dbReference type="NCBIfam" id="NF008847">
    <property type="entry name" value="PRK11886.1-2"/>
    <property type="match status" value="1"/>
</dbReference>
<evidence type="ECO:0000256" key="3">
    <source>
        <dbReference type="ARBA" id="ARBA00022840"/>
    </source>
</evidence>
<keyword evidence="2" id="KW-0547">Nucleotide-binding</keyword>
<dbReference type="InterPro" id="IPR045864">
    <property type="entry name" value="aa-tRNA-synth_II/BPL/LPL"/>
</dbReference>
<name>A0A3B0ZGM8_9ZZZZ</name>
<dbReference type="GO" id="GO:0004077">
    <property type="term" value="F:biotin--[biotin carboxyl-carrier protein] ligase activity"/>
    <property type="evidence" value="ECO:0007669"/>
    <property type="project" value="UniProtKB-EC"/>
</dbReference>
<dbReference type="PROSITE" id="PS51733">
    <property type="entry name" value="BPL_LPL_CATALYTIC"/>
    <property type="match status" value="1"/>
</dbReference>
<dbReference type="Gene3D" id="3.30.930.10">
    <property type="entry name" value="Bira Bifunctional Protein, Domain 2"/>
    <property type="match status" value="1"/>
</dbReference>
<dbReference type="GO" id="GO:0005524">
    <property type="term" value="F:ATP binding"/>
    <property type="evidence" value="ECO:0007669"/>
    <property type="project" value="UniProtKB-KW"/>
</dbReference>
<sequence>MEFTVKARCKKVKRVVMGTLQRLLTIIADGAFYSGSDLARILGVSRSTVNNYMKKLGELGLDIHSVPGKGYQLSVPLELLDIQAMQEPLGLASLKLISNIEIKFQLPSTNSYLMSLVRAEPQSSGVACFAEMQFAGRGRRGKLWVSPVGENIYLSVLWRFQQAPVDFACLGLAMAVAVARAVKRIGLDLVRIKWPNDIYLNGRKMGGILLEMSGESQGPCSVVVGIGLNVSMNSFLSRYIDQKWTSLKHHFDGDVSRNKVAGIVLEELVLALRDFQRSGFENFKSEWRQYDVIKGRQVILKMERTIIKGLALGIDKSGALLIERNGKVERFFHGEVSVCLD</sequence>
<reference evidence="5" key="1">
    <citation type="submission" date="2018-06" db="EMBL/GenBank/DDBJ databases">
        <authorList>
            <person name="Zhirakovskaya E."/>
        </authorList>
    </citation>
    <scope>NUCLEOTIDE SEQUENCE</scope>
</reference>
<dbReference type="HAMAP" id="MF_00978">
    <property type="entry name" value="Bifunct_BirA"/>
    <property type="match status" value="1"/>
</dbReference>
<dbReference type="InterPro" id="IPR013196">
    <property type="entry name" value="HTH_11"/>
</dbReference>
<dbReference type="GO" id="GO:0006355">
    <property type="term" value="P:regulation of DNA-templated transcription"/>
    <property type="evidence" value="ECO:0007669"/>
    <property type="project" value="InterPro"/>
</dbReference>
<dbReference type="InterPro" id="IPR036388">
    <property type="entry name" value="WH-like_DNA-bd_sf"/>
</dbReference>
<dbReference type="InterPro" id="IPR004143">
    <property type="entry name" value="BPL_LPL_catalytic"/>
</dbReference>
<dbReference type="SUPFAM" id="SSF50037">
    <property type="entry name" value="C-terminal domain of transcriptional repressors"/>
    <property type="match status" value="1"/>
</dbReference>
<gene>
    <name evidence="5" type="ORF">MNBD_GAMMA16-1897</name>
</gene>
<dbReference type="SUPFAM" id="SSF55681">
    <property type="entry name" value="Class II aaRS and biotin synthetases"/>
    <property type="match status" value="1"/>
</dbReference>
<keyword evidence="3" id="KW-0067">ATP-binding</keyword>
<dbReference type="EC" id="6.3.4.9" evidence="5"/>
<dbReference type="InterPro" id="IPR036390">
    <property type="entry name" value="WH_DNA-bd_sf"/>
</dbReference>
<dbReference type="GO" id="GO:0005737">
    <property type="term" value="C:cytoplasm"/>
    <property type="evidence" value="ECO:0007669"/>
    <property type="project" value="TreeGrafter"/>
</dbReference>